<keyword evidence="2" id="KW-0808">Transferase</keyword>
<reference evidence="7 8" key="1">
    <citation type="submission" date="2019-11" db="EMBL/GenBank/DDBJ databases">
        <authorList>
            <person name="Li J."/>
        </authorList>
    </citation>
    <scope>NUCLEOTIDE SEQUENCE [LARGE SCALE GENOMIC DNA]</scope>
    <source>
        <strain evidence="7 8">J4</strain>
    </source>
</reference>
<dbReference type="PANTHER" id="PTHR35526">
    <property type="entry name" value="ANTI-SIGMA-F FACTOR RSBW-RELATED"/>
    <property type="match status" value="1"/>
</dbReference>
<accession>A0A6G1X231</accession>
<keyword evidence="4" id="KW-0418">Kinase</keyword>
<dbReference type="InterPro" id="IPR003594">
    <property type="entry name" value="HATPase_dom"/>
</dbReference>
<dbReference type="AlphaFoldDB" id="A0A6G1X231"/>
<keyword evidence="8" id="KW-1185">Reference proteome</keyword>
<evidence type="ECO:0000256" key="5">
    <source>
        <dbReference type="ARBA" id="ARBA00022840"/>
    </source>
</evidence>
<comment type="caution">
    <text evidence="7">The sequence shown here is derived from an EMBL/GenBank/DDBJ whole genome shotgun (WGS) entry which is preliminary data.</text>
</comment>
<sequence>MKRLIPKFLHHKKEEQKPSHLLPPIGQLNSFQDLHDRALIGWIVYQLAEVTDMEQEQRETIFYQSFSSQSFEEIHDETFRYLCQLAKLGVLWLKNNLVIEEEMKALDLPKEYQEHFTRLLSEIHTETIIQSVQKDEDQKIWEVYRDVIYAATHGSFLLIEIEKVKDYKQGKLLCEVMIQERGDIPKARQFAKDTFAEVGLKSSKIMSYNLIISEAVTNILKHAGQGKMLIYKNDEEFRVVVEDEGPGFPLQILPKTTLMAGFSTKESLGQGFTLMMKMAKQVLLGTSPEGSTLILVLDGKGEEKSGL</sequence>
<name>A0A6G1X231_9BACI</name>
<protein>
    <submittedName>
        <fullName evidence="7">ATP-binding protein</fullName>
    </submittedName>
</protein>
<gene>
    <name evidence="7" type="ORF">GH754_01730</name>
</gene>
<dbReference type="Pfam" id="PF13581">
    <property type="entry name" value="HATPase_c_2"/>
    <property type="match status" value="1"/>
</dbReference>
<dbReference type="SUPFAM" id="SSF55874">
    <property type="entry name" value="ATPase domain of HSP90 chaperone/DNA topoisomerase II/histidine kinase"/>
    <property type="match status" value="1"/>
</dbReference>
<evidence type="ECO:0000313" key="7">
    <source>
        <dbReference type="EMBL" id="MRG85043.1"/>
    </source>
</evidence>
<dbReference type="GO" id="GO:0004674">
    <property type="term" value="F:protein serine/threonine kinase activity"/>
    <property type="evidence" value="ECO:0007669"/>
    <property type="project" value="UniProtKB-KW"/>
</dbReference>
<organism evidence="7 8">
    <name type="scientific">Salinibacillus xinjiangensis</name>
    <dbReference type="NCBI Taxonomy" id="1229268"/>
    <lineage>
        <taxon>Bacteria</taxon>
        <taxon>Bacillati</taxon>
        <taxon>Bacillota</taxon>
        <taxon>Bacilli</taxon>
        <taxon>Bacillales</taxon>
        <taxon>Bacillaceae</taxon>
        <taxon>Salinibacillus</taxon>
    </lineage>
</organism>
<dbReference type="OrthoDB" id="2595312at2"/>
<evidence type="ECO:0000256" key="3">
    <source>
        <dbReference type="ARBA" id="ARBA00022741"/>
    </source>
</evidence>
<evidence type="ECO:0000256" key="4">
    <source>
        <dbReference type="ARBA" id="ARBA00022777"/>
    </source>
</evidence>
<evidence type="ECO:0000256" key="1">
    <source>
        <dbReference type="ARBA" id="ARBA00022527"/>
    </source>
</evidence>
<keyword evidence="3" id="KW-0547">Nucleotide-binding</keyword>
<feature type="domain" description="Histidine kinase/HSP90-like ATPase" evidence="6">
    <location>
        <begin position="183"/>
        <end position="296"/>
    </location>
</feature>
<dbReference type="InterPro" id="IPR050267">
    <property type="entry name" value="Anti-sigma-factor_SerPK"/>
</dbReference>
<evidence type="ECO:0000313" key="8">
    <source>
        <dbReference type="Proteomes" id="UP000480185"/>
    </source>
</evidence>
<keyword evidence="5 7" id="KW-0067">ATP-binding</keyword>
<evidence type="ECO:0000259" key="6">
    <source>
        <dbReference type="Pfam" id="PF13581"/>
    </source>
</evidence>
<proteinExistence type="predicted"/>
<keyword evidence="1" id="KW-0723">Serine/threonine-protein kinase</keyword>
<dbReference type="InterPro" id="IPR036890">
    <property type="entry name" value="HATPase_C_sf"/>
</dbReference>
<dbReference type="EMBL" id="WJNH01000001">
    <property type="protein sequence ID" value="MRG85043.1"/>
    <property type="molecule type" value="Genomic_DNA"/>
</dbReference>
<dbReference type="Proteomes" id="UP000480185">
    <property type="component" value="Unassembled WGS sequence"/>
</dbReference>
<dbReference type="PANTHER" id="PTHR35526:SF3">
    <property type="entry name" value="ANTI-SIGMA-F FACTOR RSBW"/>
    <property type="match status" value="1"/>
</dbReference>
<dbReference type="RefSeq" id="WP_153726998.1">
    <property type="nucleotide sequence ID" value="NZ_WJNH01000001.1"/>
</dbReference>
<dbReference type="GO" id="GO:0005524">
    <property type="term" value="F:ATP binding"/>
    <property type="evidence" value="ECO:0007669"/>
    <property type="project" value="UniProtKB-KW"/>
</dbReference>
<evidence type="ECO:0000256" key="2">
    <source>
        <dbReference type="ARBA" id="ARBA00022679"/>
    </source>
</evidence>
<dbReference type="Gene3D" id="3.30.565.10">
    <property type="entry name" value="Histidine kinase-like ATPase, C-terminal domain"/>
    <property type="match status" value="1"/>
</dbReference>